<evidence type="ECO:0000313" key="2">
    <source>
        <dbReference type="Proteomes" id="UP001158050"/>
    </source>
</evidence>
<reference evidence="1 2" key="1">
    <citation type="submission" date="2017-05" db="EMBL/GenBank/DDBJ databases">
        <authorList>
            <person name="Varghese N."/>
            <person name="Submissions S."/>
        </authorList>
    </citation>
    <scope>NUCLEOTIDE SEQUENCE [LARGE SCALE GENOMIC DNA]</scope>
    <source>
        <strain evidence="1 2">DSM 18015</strain>
    </source>
</reference>
<comment type="caution">
    <text evidence="1">The sequence shown here is derived from an EMBL/GenBank/DDBJ whole genome shotgun (WGS) entry which is preliminary data.</text>
</comment>
<protein>
    <recommendedName>
        <fullName evidence="3">DinB family protein</fullName>
    </recommendedName>
</protein>
<dbReference type="SUPFAM" id="SSF109854">
    <property type="entry name" value="DinB/YfiT-like putative metalloenzymes"/>
    <property type="match status" value="1"/>
</dbReference>
<evidence type="ECO:0008006" key="3">
    <source>
        <dbReference type="Google" id="ProtNLM"/>
    </source>
</evidence>
<accession>A0ABY1R728</accession>
<dbReference type="Gene3D" id="1.20.120.450">
    <property type="entry name" value="dinb family like domain"/>
    <property type="match status" value="1"/>
</dbReference>
<proteinExistence type="predicted"/>
<name>A0ABY1R728_9FLAO</name>
<dbReference type="InterPro" id="IPR034660">
    <property type="entry name" value="DinB/YfiT-like"/>
</dbReference>
<dbReference type="EMBL" id="FXUO01000010">
    <property type="protein sequence ID" value="SMP96759.1"/>
    <property type="molecule type" value="Genomic_DNA"/>
</dbReference>
<dbReference type="Proteomes" id="UP001158050">
    <property type="component" value="Unassembled WGS sequence"/>
</dbReference>
<evidence type="ECO:0000313" key="1">
    <source>
        <dbReference type="EMBL" id="SMP96759.1"/>
    </source>
</evidence>
<gene>
    <name evidence="1" type="ORF">SAMN05421679_11013</name>
</gene>
<dbReference type="RefSeq" id="WP_283417927.1">
    <property type="nucleotide sequence ID" value="NZ_FXUO01000010.1"/>
</dbReference>
<keyword evidence="2" id="KW-1185">Reference proteome</keyword>
<sequence length="174" mass="20112">MDKPTSDKLGIVIPAFRAHSQTFVMVLDGISEEDAKKRIDGKTNHIIWMVGNFVNMRYSLGWVLGLKEEDPFSKLFFQGKALDENFNYPTLEQLKDSFHKISPLVYQKLLQVTDEDLDKAFPMGMDVDFFKEDVLNFIGMCIGREDYLAGQLGLMRKILGYEGMKYNFDKDLKY</sequence>
<organism evidence="1 2">
    <name type="scientific">Epilithonimonas pallida</name>
    <dbReference type="NCBI Taxonomy" id="373671"/>
    <lineage>
        <taxon>Bacteria</taxon>
        <taxon>Pseudomonadati</taxon>
        <taxon>Bacteroidota</taxon>
        <taxon>Flavobacteriia</taxon>
        <taxon>Flavobacteriales</taxon>
        <taxon>Weeksellaceae</taxon>
        <taxon>Chryseobacterium group</taxon>
        <taxon>Epilithonimonas</taxon>
    </lineage>
</organism>